<dbReference type="InterPro" id="IPR006710">
    <property type="entry name" value="Glyco_hydro_43"/>
</dbReference>
<dbReference type="STRING" id="217031.ABB05_19075"/>
<dbReference type="OrthoDB" id="177947at2"/>
<dbReference type="EMBL" id="LDJR01000060">
    <property type="protein sequence ID" value="OAK67266.1"/>
    <property type="molecule type" value="Genomic_DNA"/>
</dbReference>
<dbReference type="RefSeq" id="WP_064468722.1">
    <property type="nucleotide sequence ID" value="NZ_LDJR01000060.1"/>
</dbReference>
<evidence type="ECO:0000256" key="7">
    <source>
        <dbReference type="RuleBase" id="RU361187"/>
    </source>
</evidence>
<proteinExistence type="inferred from homology"/>
<name>A0A177ZH54_9BACI</name>
<evidence type="ECO:0000313" key="9">
    <source>
        <dbReference type="Proteomes" id="UP000077881"/>
    </source>
</evidence>
<dbReference type="SUPFAM" id="SSF75005">
    <property type="entry name" value="Arabinanase/levansucrase/invertase"/>
    <property type="match status" value="1"/>
</dbReference>
<dbReference type="CDD" id="cd18820">
    <property type="entry name" value="GH43_LbAraf43-like"/>
    <property type="match status" value="1"/>
</dbReference>
<protein>
    <submittedName>
        <fullName evidence="8">Alpha-N-arabinofuranosidase</fullName>
    </submittedName>
</protein>
<evidence type="ECO:0000256" key="2">
    <source>
        <dbReference type="ARBA" id="ARBA00022729"/>
    </source>
</evidence>
<dbReference type="InterPro" id="IPR016828">
    <property type="entry name" value="Alpha-L-arabinofuranosidase"/>
</dbReference>
<keyword evidence="4 7" id="KW-0326">Glycosidase</keyword>
<dbReference type="Gene3D" id="2.115.10.20">
    <property type="entry name" value="Glycosyl hydrolase domain, family 43"/>
    <property type="match status" value="1"/>
</dbReference>
<evidence type="ECO:0000256" key="4">
    <source>
        <dbReference type="ARBA" id="ARBA00023295"/>
    </source>
</evidence>
<dbReference type="Pfam" id="PF04616">
    <property type="entry name" value="Glyco_hydro_43"/>
    <property type="match status" value="1"/>
</dbReference>
<organism evidence="8 9">
    <name type="scientific">Lederbergia galactosidilytica</name>
    <dbReference type="NCBI Taxonomy" id="217031"/>
    <lineage>
        <taxon>Bacteria</taxon>
        <taxon>Bacillati</taxon>
        <taxon>Bacillota</taxon>
        <taxon>Bacilli</taxon>
        <taxon>Bacillales</taxon>
        <taxon>Bacillaceae</taxon>
        <taxon>Lederbergia</taxon>
    </lineage>
</organism>
<dbReference type="GO" id="GO:0005975">
    <property type="term" value="P:carbohydrate metabolic process"/>
    <property type="evidence" value="ECO:0007669"/>
    <property type="project" value="InterPro"/>
</dbReference>
<accession>A0A177ZH54</accession>
<sequence length="323" mass="36323">MIKSTFQNPLLDPGADPWVYKEDDMYYFMVTRRTHLDLWKSPTLSGIGNGERKTIWTPPKEGINSHFLWAPEIHKLNGKWYVYFTANDGKVGKEGDMTRKIFVLENSSQDPFAGEWIERGYVNTEYPGLDGTVFEHNERLYFVYAGYGQFPAYGSALYIAEMTDPWTLIGPNVMISKPEYEWEMQGGMAINEGPVMLKRNGKLFLIYSASTTWSDDYSLGMLTVSAKSDVMNAQSWDKSPAPVFKKSVENSVFAPGHNGFSQSPDGTEDWIVYHAISESEGGSDRRSTRIQKFGWKADGTPDFGVPLSTSVSIQVPSGESESE</sequence>
<dbReference type="AlphaFoldDB" id="A0A177ZH54"/>
<evidence type="ECO:0000256" key="3">
    <source>
        <dbReference type="ARBA" id="ARBA00022801"/>
    </source>
</evidence>
<dbReference type="GO" id="GO:0004553">
    <property type="term" value="F:hydrolase activity, hydrolyzing O-glycosyl compounds"/>
    <property type="evidence" value="ECO:0007669"/>
    <property type="project" value="InterPro"/>
</dbReference>
<dbReference type="PIRSF" id="PIRSF025414">
    <property type="entry name" value="Alpha-L-arabinofuranosidase"/>
    <property type="match status" value="1"/>
</dbReference>
<dbReference type="Proteomes" id="UP000077881">
    <property type="component" value="Unassembled WGS sequence"/>
</dbReference>
<comment type="caution">
    <text evidence="8">The sequence shown here is derived from an EMBL/GenBank/DDBJ whole genome shotgun (WGS) entry which is preliminary data.</text>
</comment>
<comment type="similarity">
    <text evidence="1 7">Belongs to the glycosyl hydrolase 43 family.</text>
</comment>
<evidence type="ECO:0000313" key="8">
    <source>
        <dbReference type="EMBL" id="OAK67266.1"/>
    </source>
</evidence>
<dbReference type="PANTHER" id="PTHR43817">
    <property type="entry name" value="GLYCOSYL HYDROLASE"/>
    <property type="match status" value="1"/>
</dbReference>
<dbReference type="InterPro" id="IPR023296">
    <property type="entry name" value="Glyco_hydro_beta-prop_sf"/>
</dbReference>
<dbReference type="PATRIC" id="fig|217031.6.peg.4140"/>
<evidence type="ECO:0000256" key="6">
    <source>
        <dbReference type="PIRSR" id="PIRSR606710-2"/>
    </source>
</evidence>
<keyword evidence="2" id="KW-0732">Signal</keyword>
<keyword evidence="3 7" id="KW-0378">Hydrolase</keyword>
<gene>
    <name evidence="8" type="ORF">ABB05_19075</name>
</gene>
<feature type="site" description="Important for catalytic activity, responsible for pKa modulation of the active site Glu and correct orientation of both the proton donor and substrate" evidence="6">
    <location>
        <position position="130"/>
    </location>
</feature>
<reference evidence="8 9" key="1">
    <citation type="submission" date="2015-05" db="EMBL/GenBank/DDBJ databases">
        <title>Comparison of genome.</title>
        <authorList>
            <person name="Zheng Z."/>
            <person name="Sun M."/>
        </authorList>
    </citation>
    <scope>NUCLEOTIDE SEQUENCE [LARGE SCALE GENOMIC DNA]</scope>
    <source>
        <strain evidence="8 9">G25-74</strain>
    </source>
</reference>
<feature type="active site" description="Proton acceptor" evidence="5">
    <location>
        <position position="16"/>
    </location>
</feature>
<dbReference type="PANTHER" id="PTHR43817:SF1">
    <property type="entry name" value="HYDROLASE, FAMILY 43, PUTATIVE (AFU_ORTHOLOGUE AFUA_3G01660)-RELATED"/>
    <property type="match status" value="1"/>
</dbReference>
<evidence type="ECO:0000256" key="5">
    <source>
        <dbReference type="PIRSR" id="PIRSR606710-1"/>
    </source>
</evidence>
<evidence type="ECO:0000256" key="1">
    <source>
        <dbReference type="ARBA" id="ARBA00009865"/>
    </source>
</evidence>
<keyword evidence="9" id="KW-1185">Reference proteome</keyword>
<feature type="active site" description="Proton donor" evidence="5">
    <location>
        <position position="192"/>
    </location>
</feature>